<proteinExistence type="predicted"/>
<evidence type="ECO:0000313" key="2">
    <source>
        <dbReference type="Proteomes" id="UP001228049"/>
    </source>
</evidence>
<dbReference type="EMBL" id="JASDAP010000018">
    <property type="protein sequence ID" value="KAK1887907.1"/>
    <property type="molecule type" value="Genomic_DNA"/>
</dbReference>
<keyword evidence="2" id="KW-1185">Reference proteome</keyword>
<comment type="caution">
    <text evidence="1">The sequence shown here is derived from an EMBL/GenBank/DDBJ whole genome shotgun (WGS) entry which is preliminary data.</text>
</comment>
<reference evidence="1" key="1">
    <citation type="submission" date="2023-04" db="EMBL/GenBank/DDBJ databases">
        <title>Chromosome-level genome of Chaenocephalus aceratus.</title>
        <authorList>
            <person name="Park H."/>
        </authorList>
    </citation>
    <scope>NUCLEOTIDE SEQUENCE</scope>
    <source>
        <strain evidence="1">DE</strain>
        <tissue evidence="1">Muscle</tissue>
    </source>
</reference>
<sequence>MCTDTFGSICFSGDSQTTRDGSEPIRGDQAHCGRYYRFYGILAPISAPIPAGNRRSIKTITRITGSDVMETQNYVFVIQHLVL</sequence>
<accession>A0AAD9BPE7</accession>
<organism evidence="1 2">
    <name type="scientific">Dissostichus eleginoides</name>
    <name type="common">Patagonian toothfish</name>
    <name type="synonym">Dissostichus amissus</name>
    <dbReference type="NCBI Taxonomy" id="100907"/>
    <lineage>
        <taxon>Eukaryota</taxon>
        <taxon>Metazoa</taxon>
        <taxon>Chordata</taxon>
        <taxon>Craniata</taxon>
        <taxon>Vertebrata</taxon>
        <taxon>Euteleostomi</taxon>
        <taxon>Actinopterygii</taxon>
        <taxon>Neopterygii</taxon>
        <taxon>Teleostei</taxon>
        <taxon>Neoteleostei</taxon>
        <taxon>Acanthomorphata</taxon>
        <taxon>Eupercaria</taxon>
        <taxon>Perciformes</taxon>
        <taxon>Notothenioidei</taxon>
        <taxon>Nototheniidae</taxon>
        <taxon>Dissostichus</taxon>
    </lineage>
</organism>
<protein>
    <submittedName>
        <fullName evidence="1">Gamma-glutamyl phosphate reductase</fullName>
    </submittedName>
</protein>
<evidence type="ECO:0000313" key="1">
    <source>
        <dbReference type="EMBL" id="KAK1887907.1"/>
    </source>
</evidence>
<name>A0AAD9BPE7_DISEL</name>
<gene>
    <name evidence="1" type="ORF">KUDE01_028694</name>
</gene>
<dbReference type="AlphaFoldDB" id="A0AAD9BPE7"/>
<dbReference type="Proteomes" id="UP001228049">
    <property type="component" value="Unassembled WGS sequence"/>
</dbReference>